<dbReference type="EMBL" id="QUNO01000010">
    <property type="protein sequence ID" value="REH42775.1"/>
    <property type="molecule type" value="Genomic_DNA"/>
</dbReference>
<reference evidence="2 3" key="1">
    <citation type="submission" date="2018-08" db="EMBL/GenBank/DDBJ databases">
        <title>Genomic Encyclopedia of Archaeal and Bacterial Type Strains, Phase II (KMG-II): from individual species to whole genera.</title>
        <authorList>
            <person name="Goeker M."/>
        </authorList>
    </citation>
    <scope>NUCLEOTIDE SEQUENCE [LARGE SCALE GENOMIC DNA]</scope>
    <source>
        <strain evidence="2 3">DSM 45791</strain>
    </source>
</reference>
<keyword evidence="3" id="KW-1185">Reference proteome</keyword>
<dbReference type="Proteomes" id="UP000256269">
    <property type="component" value="Unassembled WGS sequence"/>
</dbReference>
<organism evidence="2 3">
    <name type="scientific">Kutzneria buriramensis</name>
    <dbReference type="NCBI Taxonomy" id="1045776"/>
    <lineage>
        <taxon>Bacteria</taxon>
        <taxon>Bacillati</taxon>
        <taxon>Actinomycetota</taxon>
        <taxon>Actinomycetes</taxon>
        <taxon>Pseudonocardiales</taxon>
        <taxon>Pseudonocardiaceae</taxon>
        <taxon>Kutzneria</taxon>
    </lineage>
</organism>
<keyword evidence="1" id="KW-1133">Transmembrane helix</keyword>
<gene>
    <name evidence="2" type="ORF">BCF44_110274</name>
</gene>
<evidence type="ECO:0000313" key="2">
    <source>
        <dbReference type="EMBL" id="REH42775.1"/>
    </source>
</evidence>
<accession>A0A3E0HD50</accession>
<keyword evidence="1" id="KW-0472">Membrane</keyword>
<sequence>MAPTRRPTPLLQSEDPELTAVREASEVSTQLITLTQLITSPTVHSAHDSGVRQVAALSARLAYALMCLTLVWGIFTATGWVAKLTGRQAVRSSHMIMATFTLAFGGLHAACFLFLTDSDEIFSWVNLVIPIVGGGQLRWAFGIVGLEVMTAILISTGLVKFFVYRNWLRFHQLAYIAVGITIVHSWLGAVANGHLSIVWLGGLTLMIPTVVLAVLRFVPSKNLVGAGLLNGG</sequence>
<keyword evidence="1" id="KW-0812">Transmembrane</keyword>
<name>A0A3E0HD50_9PSEU</name>
<feature type="transmembrane region" description="Helical" evidence="1">
    <location>
        <begin position="173"/>
        <end position="191"/>
    </location>
</feature>
<feature type="transmembrane region" description="Helical" evidence="1">
    <location>
        <begin position="61"/>
        <end position="82"/>
    </location>
</feature>
<evidence type="ECO:0000313" key="3">
    <source>
        <dbReference type="Proteomes" id="UP000256269"/>
    </source>
</evidence>
<comment type="caution">
    <text evidence="2">The sequence shown here is derived from an EMBL/GenBank/DDBJ whole genome shotgun (WGS) entry which is preliminary data.</text>
</comment>
<dbReference type="AlphaFoldDB" id="A0A3E0HD50"/>
<feature type="transmembrane region" description="Helical" evidence="1">
    <location>
        <begin position="197"/>
        <end position="218"/>
    </location>
</feature>
<evidence type="ECO:0000256" key="1">
    <source>
        <dbReference type="SAM" id="Phobius"/>
    </source>
</evidence>
<feature type="transmembrane region" description="Helical" evidence="1">
    <location>
        <begin position="94"/>
        <end position="116"/>
    </location>
</feature>
<proteinExistence type="predicted"/>
<feature type="transmembrane region" description="Helical" evidence="1">
    <location>
        <begin position="136"/>
        <end position="161"/>
    </location>
</feature>
<protein>
    <submittedName>
        <fullName evidence="2">Sulfoxide reductase heme-binding subunit YedZ</fullName>
    </submittedName>
</protein>